<evidence type="ECO:0000313" key="14">
    <source>
        <dbReference type="EMBL" id="CAF3602254.1"/>
    </source>
</evidence>
<dbReference type="InterPro" id="IPR013099">
    <property type="entry name" value="K_chnl_dom"/>
</dbReference>
<dbReference type="EMBL" id="CAJOBA010049820">
    <property type="protein sequence ID" value="CAF4227827.1"/>
    <property type="molecule type" value="Genomic_DNA"/>
</dbReference>
<dbReference type="GO" id="GO:0022841">
    <property type="term" value="F:potassium ion leak channel activity"/>
    <property type="evidence" value="ECO:0007669"/>
    <property type="project" value="TreeGrafter"/>
</dbReference>
<dbReference type="Proteomes" id="UP000682733">
    <property type="component" value="Unassembled WGS sequence"/>
</dbReference>
<name>A0A813TPN1_9BILA</name>
<feature type="region of interest" description="Disordered" evidence="9">
    <location>
        <begin position="265"/>
        <end position="292"/>
    </location>
</feature>
<dbReference type="PANTHER" id="PTHR11003:SF345">
    <property type="entry name" value="TWIK FAMILY OF POTASSIUM CHANNELS PROTEIN 18"/>
    <property type="match status" value="1"/>
</dbReference>
<comment type="caution">
    <text evidence="12">The sequence shown here is derived from an EMBL/GenBank/DDBJ whole genome shotgun (WGS) entry which is preliminary data.</text>
</comment>
<evidence type="ECO:0000256" key="10">
    <source>
        <dbReference type="SAM" id="Phobius"/>
    </source>
</evidence>
<evidence type="ECO:0000313" key="16">
    <source>
        <dbReference type="Proteomes" id="UP000663829"/>
    </source>
</evidence>
<feature type="domain" description="Potassium channel" evidence="11">
    <location>
        <begin position="82"/>
        <end position="145"/>
    </location>
</feature>
<dbReference type="Pfam" id="PF07885">
    <property type="entry name" value="Ion_trans_2"/>
    <property type="match status" value="2"/>
</dbReference>
<evidence type="ECO:0000256" key="1">
    <source>
        <dbReference type="ARBA" id="ARBA00004141"/>
    </source>
</evidence>
<comment type="similarity">
    <text evidence="8">Belongs to the two pore domain potassium channel (TC 1.A.1.8) family.</text>
</comment>
<dbReference type="Proteomes" id="UP000681722">
    <property type="component" value="Unassembled WGS sequence"/>
</dbReference>
<dbReference type="PRINTS" id="PR01333">
    <property type="entry name" value="2POREKCHANEL"/>
</dbReference>
<feature type="transmembrane region" description="Helical" evidence="10">
    <location>
        <begin position="73"/>
        <end position="94"/>
    </location>
</feature>
<evidence type="ECO:0000256" key="9">
    <source>
        <dbReference type="SAM" id="MobiDB-lite"/>
    </source>
</evidence>
<feature type="transmembrane region" description="Helical" evidence="10">
    <location>
        <begin position="21"/>
        <end position="45"/>
    </location>
</feature>
<dbReference type="SUPFAM" id="SSF81324">
    <property type="entry name" value="Voltage-gated potassium channels"/>
    <property type="match status" value="2"/>
</dbReference>
<evidence type="ECO:0000256" key="3">
    <source>
        <dbReference type="ARBA" id="ARBA00022692"/>
    </source>
</evidence>
<keyword evidence="5 8" id="KW-0406">Ion transport</keyword>
<dbReference type="EMBL" id="CAJOBC010000573">
    <property type="protein sequence ID" value="CAF3602254.1"/>
    <property type="molecule type" value="Genomic_DNA"/>
</dbReference>
<evidence type="ECO:0000256" key="5">
    <source>
        <dbReference type="ARBA" id="ARBA00023065"/>
    </source>
</evidence>
<keyword evidence="7 8" id="KW-0407">Ion channel</keyword>
<keyword evidence="2 8" id="KW-0813">Transport</keyword>
<feature type="compositionally biased region" description="Polar residues" evidence="9">
    <location>
        <begin position="212"/>
        <end position="232"/>
    </location>
</feature>
<feature type="transmembrane region" description="Helical" evidence="10">
    <location>
        <begin position="100"/>
        <end position="119"/>
    </location>
</feature>
<dbReference type="OrthoDB" id="297496at2759"/>
<feature type="transmembrane region" description="Helical" evidence="10">
    <location>
        <begin position="131"/>
        <end position="147"/>
    </location>
</feature>
<gene>
    <name evidence="12" type="ORF">GPM918_LOCUS4297</name>
    <name evidence="13" type="ORF">OVA965_LOCUS33979</name>
    <name evidence="14" type="ORF">SRO942_LOCUS4298</name>
    <name evidence="15" type="ORF">TMI583_LOCUS34890</name>
</gene>
<dbReference type="AlphaFoldDB" id="A0A813TPN1"/>
<dbReference type="GO" id="GO:0005886">
    <property type="term" value="C:plasma membrane"/>
    <property type="evidence" value="ECO:0007669"/>
    <property type="project" value="TreeGrafter"/>
</dbReference>
<accession>A0A813TPN1</accession>
<feature type="domain" description="Potassium channel" evidence="11">
    <location>
        <begin position="1"/>
        <end position="46"/>
    </location>
</feature>
<evidence type="ECO:0000313" key="13">
    <source>
        <dbReference type="EMBL" id="CAF1429371.1"/>
    </source>
</evidence>
<evidence type="ECO:0000256" key="4">
    <source>
        <dbReference type="ARBA" id="ARBA00022989"/>
    </source>
</evidence>
<dbReference type="Proteomes" id="UP000677228">
    <property type="component" value="Unassembled WGS sequence"/>
</dbReference>
<evidence type="ECO:0000259" key="11">
    <source>
        <dbReference type="Pfam" id="PF07885"/>
    </source>
</evidence>
<evidence type="ECO:0000256" key="8">
    <source>
        <dbReference type="RuleBase" id="RU003857"/>
    </source>
</evidence>
<sequence length="304" mass="35036">MTVVTTIGYGHIIPKTNFAKILTMLVATVGIVLNFVFIAAVAEFIKRNMDRFSSPFLQKFDETNRKWKFAVKLFTYGFFGTVLILILAAMVSYIERWGYLDAFYFVYITLSTIGFGDYIAGDNIQSEIKLTFYRLLVYIWIYFGMVNNEKETEGAYIALLIQTSADYFTEHSMEIMKLAAANIVRLNCGTYIVTQDEDNFYKRLMSFSSYSNGKRQRTSSRPSIDQEQLSTPRRSRIRPTIHRKLSNLRESLKLKQVTADNSDRKMSICRDASTNTDVDSDTRQNLDDQNQFISDVDDAEEIKC</sequence>
<dbReference type="Proteomes" id="UP000663829">
    <property type="component" value="Unassembled WGS sequence"/>
</dbReference>
<evidence type="ECO:0000256" key="2">
    <source>
        <dbReference type="ARBA" id="ARBA00022448"/>
    </source>
</evidence>
<evidence type="ECO:0000256" key="7">
    <source>
        <dbReference type="ARBA" id="ARBA00023303"/>
    </source>
</evidence>
<keyword evidence="16" id="KW-1185">Reference proteome</keyword>
<comment type="subcellular location">
    <subcellularLocation>
        <location evidence="1">Membrane</location>
        <topology evidence="1">Multi-pass membrane protein</topology>
    </subcellularLocation>
</comment>
<keyword evidence="6 10" id="KW-0472">Membrane</keyword>
<dbReference type="EMBL" id="CAJNOK010028035">
    <property type="protein sequence ID" value="CAF1429371.1"/>
    <property type="molecule type" value="Genomic_DNA"/>
</dbReference>
<evidence type="ECO:0000313" key="12">
    <source>
        <dbReference type="EMBL" id="CAF0816167.1"/>
    </source>
</evidence>
<dbReference type="GO" id="GO:0015271">
    <property type="term" value="F:outward rectifier potassium channel activity"/>
    <property type="evidence" value="ECO:0007669"/>
    <property type="project" value="TreeGrafter"/>
</dbReference>
<reference evidence="12" key="1">
    <citation type="submission" date="2021-02" db="EMBL/GenBank/DDBJ databases">
        <authorList>
            <person name="Nowell W R."/>
        </authorList>
    </citation>
    <scope>NUCLEOTIDE SEQUENCE</scope>
</reference>
<dbReference type="GO" id="GO:0030322">
    <property type="term" value="P:stabilization of membrane potential"/>
    <property type="evidence" value="ECO:0007669"/>
    <property type="project" value="TreeGrafter"/>
</dbReference>
<keyword evidence="3 8" id="KW-0812">Transmembrane</keyword>
<feature type="region of interest" description="Disordered" evidence="9">
    <location>
        <begin position="212"/>
        <end position="237"/>
    </location>
</feature>
<proteinExistence type="inferred from homology"/>
<dbReference type="InterPro" id="IPR003280">
    <property type="entry name" value="2pore_dom_K_chnl"/>
</dbReference>
<keyword evidence="4 10" id="KW-1133">Transmembrane helix</keyword>
<dbReference type="EMBL" id="CAJNOQ010000573">
    <property type="protein sequence ID" value="CAF0816167.1"/>
    <property type="molecule type" value="Genomic_DNA"/>
</dbReference>
<dbReference type="Gene3D" id="1.10.287.70">
    <property type="match status" value="1"/>
</dbReference>
<organism evidence="12 16">
    <name type="scientific">Didymodactylos carnosus</name>
    <dbReference type="NCBI Taxonomy" id="1234261"/>
    <lineage>
        <taxon>Eukaryota</taxon>
        <taxon>Metazoa</taxon>
        <taxon>Spiralia</taxon>
        <taxon>Gnathifera</taxon>
        <taxon>Rotifera</taxon>
        <taxon>Eurotatoria</taxon>
        <taxon>Bdelloidea</taxon>
        <taxon>Philodinida</taxon>
        <taxon>Philodinidae</taxon>
        <taxon>Didymodactylos</taxon>
    </lineage>
</organism>
<dbReference type="PANTHER" id="PTHR11003">
    <property type="entry name" value="POTASSIUM CHANNEL, SUBFAMILY K"/>
    <property type="match status" value="1"/>
</dbReference>
<evidence type="ECO:0000313" key="15">
    <source>
        <dbReference type="EMBL" id="CAF4227827.1"/>
    </source>
</evidence>
<evidence type="ECO:0000256" key="6">
    <source>
        <dbReference type="ARBA" id="ARBA00023136"/>
    </source>
</evidence>
<protein>
    <recommendedName>
        <fullName evidence="11">Potassium channel domain-containing protein</fullName>
    </recommendedName>
</protein>